<feature type="transmembrane region" description="Helical" evidence="6">
    <location>
        <begin position="274"/>
        <end position="298"/>
    </location>
</feature>
<feature type="transmembrane region" description="Helical" evidence="6">
    <location>
        <begin position="118"/>
        <end position="142"/>
    </location>
</feature>
<dbReference type="PANTHER" id="PTHR43839:SF3">
    <property type="entry name" value="OLIGOPEPTIDE ABC TRANSPORTER, PERMEASE PROTEIN"/>
    <property type="match status" value="1"/>
</dbReference>
<keyword evidence="9" id="KW-1185">Reference proteome</keyword>
<dbReference type="Proteomes" id="UP000656813">
    <property type="component" value="Unassembled WGS sequence"/>
</dbReference>
<protein>
    <submittedName>
        <fullName evidence="8">Peptide ABC transporter permease</fullName>
    </submittedName>
</protein>
<feature type="transmembrane region" description="Helical" evidence="6">
    <location>
        <begin position="162"/>
        <end position="184"/>
    </location>
</feature>
<gene>
    <name evidence="8" type="ORF">GCM10007096_40290</name>
</gene>
<evidence type="ECO:0000256" key="2">
    <source>
        <dbReference type="ARBA" id="ARBA00022448"/>
    </source>
</evidence>
<dbReference type="SUPFAM" id="SSF161098">
    <property type="entry name" value="MetI-like"/>
    <property type="match status" value="1"/>
</dbReference>
<keyword evidence="2 6" id="KW-0813">Transport</keyword>
<reference evidence="8" key="2">
    <citation type="submission" date="2020-09" db="EMBL/GenBank/DDBJ databases">
        <authorList>
            <person name="Sun Q."/>
            <person name="Zhou Y."/>
        </authorList>
    </citation>
    <scope>NUCLEOTIDE SEQUENCE</scope>
    <source>
        <strain evidence="8">CGMCC 1.12777</strain>
    </source>
</reference>
<dbReference type="RefSeq" id="WP_188499177.1">
    <property type="nucleotide sequence ID" value="NZ_BMFV01000049.1"/>
</dbReference>
<feature type="transmembrane region" description="Helical" evidence="6">
    <location>
        <begin position="215"/>
        <end position="240"/>
    </location>
</feature>
<name>A0A8J2ZZD3_9BACL</name>
<accession>A0A8J2ZZD3</accession>
<dbReference type="AlphaFoldDB" id="A0A8J2ZZD3"/>
<feature type="transmembrane region" description="Helical" evidence="6">
    <location>
        <begin position="12"/>
        <end position="30"/>
    </location>
</feature>
<keyword evidence="5 6" id="KW-0472">Membrane</keyword>
<keyword evidence="3 6" id="KW-0812">Transmembrane</keyword>
<evidence type="ECO:0000256" key="3">
    <source>
        <dbReference type="ARBA" id="ARBA00022692"/>
    </source>
</evidence>
<dbReference type="PROSITE" id="PS50928">
    <property type="entry name" value="ABC_TM1"/>
    <property type="match status" value="1"/>
</dbReference>
<comment type="similarity">
    <text evidence="6">Belongs to the binding-protein-dependent transport system permease family.</text>
</comment>
<comment type="subcellular location">
    <subcellularLocation>
        <location evidence="6">Cell membrane</location>
        <topology evidence="6">Multi-pass membrane protein</topology>
    </subcellularLocation>
    <subcellularLocation>
        <location evidence="1">Membrane</location>
        <topology evidence="1">Multi-pass membrane protein</topology>
    </subcellularLocation>
</comment>
<dbReference type="EMBL" id="BMFV01000049">
    <property type="protein sequence ID" value="GGH88291.1"/>
    <property type="molecule type" value="Genomic_DNA"/>
</dbReference>
<evidence type="ECO:0000256" key="5">
    <source>
        <dbReference type="ARBA" id="ARBA00023136"/>
    </source>
</evidence>
<dbReference type="InterPro" id="IPR035906">
    <property type="entry name" value="MetI-like_sf"/>
</dbReference>
<dbReference type="PANTHER" id="PTHR43839">
    <property type="entry name" value="OPPC IN A BINDING PROTEIN-DEPENDENT TRANSPORT SYSTEM"/>
    <property type="match status" value="1"/>
</dbReference>
<dbReference type="Pfam" id="PF00528">
    <property type="entry name" value="BPD_transp_1"/>
    <property type="match status" value="1"/>
</dbReference>
<dbReference type="Gene3D" id="1.10.3720.10">
    <property type="entry name" value="MetI-like"/>
    <property type="match status" value="1"/>
</dbReference>
<reference evidence="8" key="1">
    <citation type="journal article" date="2014" name="Int. J. Syst. Evol. Microbiol.">
        <title>Complete genome sequence of Corynebacterium casei LMG S-19264T (=DSM 44701T), isolated from a smear-ripened cheese.</title>
        <authorList>
            <consortium name="US DOE Joint Genome Institute (JGI-PGF)"/>
            <person name="Walter F."/>
            <person name="Albersmeier A."/>
            <person name="Kalinowski J."/>
            <person name="Ruckert C."/>
        </authorList>
    </citation>
    <scope>NUCLEOTIDE SEQUENCE</scope>
    <source>
        <strain evidence="8">CGMCC 1.12777</strain>
    </source>
</reference>
<evidence type="ECO:0000313" key="8">
    <source>
        <dbReference type="EMBL" id="GGH88291.1"/>
    </source>
</evidence>
<dbReference type="InterPro" id="IPR000515">
    <property type="entry name" value="MetI-like"/>
</dbReference>
<evidence type="ECO:0000256" key="4">
    <source>
        <dbReference type="ARBA" id="ARBA00022989"/>
    </source>
</evidence>
<evidence type="ECO:0000256" key="6">
    <source>
        <dbReference type="RuleBase" id="RU363032"/>
    </source>
</evidence>
<proteinExistence type="inferred from homology"/>
<dbReference type="GO" id="GO:0005886">
    <property type="term" value="C:plasma membrane"/>
    <property type="evidence" value="ECO:0007669"/>
    <property type="project" value="UniProtKB-SubCell"/>
</dbReference>
<evidence type="ECO:0000313" key="9">
    <source>
        <dbReference type="Proteomes" id="UP000656813"/>
    </source>
</evidence>
<comment type="caution">
    <text evidence="8">The sequence shown here is derived from an EMBL/GenBank/DDBJ whole genome shotgun (WGS) entry which is preliminary data.</text>
</comment>
<sequence>MIKALLKQPLFMMGFLFVVILIAASFYYQFKYHNKLPQTTLLYDENGKLLGAPPFSPSEVPPFGTDRSGFNMGIKLLIGAKWTLGAAILIAFVRMGLAFILGLLYGNYLFRFKRIFTAIVDSLTVIPLTLFAYIVLSSVLVMDSFTSTFKYPLWERAGFEGLFLAVAVVPVVSVLIGNEIGTLYKNEYIDSARILGGSRLHLFCHHILPHLLPKLFVIFVQQIIQVMIIIGHLGFLGLLFGGTMKFQPGMALLSSTQEWAGLIGVNNNIQSISIYPWLVMGPIIMMTLGIIAFNFMLVGLQKALEANKVVKLKRGVRLEGTVNKDLRALEPFSFVTPRIDES</sequence>
<evidence type="ECO:0000259" key="7">
    <source>
        <dbReference type="PROSITE" id="PS50928"/>
    </source>
</evidence>
<feature type="domain" description="ABC transmembrane type-1" evidence="7">
    <location>
        <begin position="84"/>
        <end position="297"/>
    </location>
</feature>
<dbReference type="CDD" id="cd06261">
    <property type="entry name" value="TM_PBP2"/>
    <property type="match status" value="1"/>
</dbReference>
<feature type="transmembrane region" description="Helical" evidence="6">
    <location>
        <begin position="82"/>
        <end position="106"/>
    </location>
</feature>
<dbReference type="GO" id="GO:0055085">
    <property type="term" value="P:transmembrane transport"/>
    <property type="evidence" value="ECO:0007669"/>
    <property type="project" value="InterPro"/>
</dbReference>
<organism evidence="8 9">
    <name type="scientific">Pullulanibacillus pueri</name>
    <dbReference type="NCBI Taxonomy" id="1437324"/>
    <lineage>
        <taxon>Bacteria</taxon>
        <taxon>Bacillati</taxon>
        <taxon>Bacillota</taxon>
        <taxon>Bacilli</taxon>
        <taxon>Bacillales</taxon>
        <taxon>Sporolactobacillaceae</taxon>
        <taxon>Pullulanibacillus</taxon>
    </lineage>
</organism>
<keyword evidence="4 6" id="KW-1133">Transmembrane helix</keyword>
<evidence type="ECO:0000256" key="1">
    <source>
        <dbReference type="ARBA" id="ARBA00004141"/>
    </source>
</evidence>